<dbReference type="Proteomes" id="UP000287910">
    <property type="component" value="Unassembled WGS sequence"/>
</dbReference>
<keyword evidence="1" id="KW-0472">Membrane</keyword>
<accession>A0A432LA16</accession>
<keyword evidence="1" id="KW-0812">Transmembrane</keyword>
<gene>
    <name evidence="2" type="ORF">EK386_13405</name>
</gene>
<dbReference type="AlphaFoldDB" id="A0A432LA16"/>
<protein>
    <submittedName>
        <fullName evidence="2">Uncharacterized protein</fullName>
    </submittedName>
</protein>
<name>A0A432LA16_9BACI</name>
<dbReference type="EMBL" id="RYYR01000018">
    <property type="protein sequence ID" value="RUL50937.1"/>
    <property type="molecule type" value="Genomic_DNA"/>
</dbReference>
<keyword evidence="1" id="KW-1133">Transmembrane helix</keyword>
<dbReference type="RefSeq" id="WP_126659688.1">
    <property type="nucleotide sequence ID" value="NZ_RYYR01000018.1"/>
</dbReference>
<comment type="caution">
    <text evidence="2">The sequence shown here is derived from an EMBL/GenBank/DDBJ whole genome shotgun (WGS) entry which is preliminary data.</text>
</comment>
<evidence type="ECO:0000256" key="1">
    <source>
        <dbReference type="SAM" id="Phobius"/>
    </source>
</evidence>
<proteinExistence type="predicted"/>
<organism evidence="2 3">
    <name type="scientific">Lysinibacillus antri</name>
    <dbReference type="NCBI Taxonomy" id="2498145"/>
    <lineage>
        <taxon>Bacteria</taxon>
        <taxon>Bacillati</taxon>
        <taxon>Bacillota</taxon>
        <taxon>Bacilli</taxon>
        <taxon>Bacillales</taxon>
        <taxon>Bacillaceae</taxon>
        <taxon>Lysinibacillus</taxon>
    </lineage>
</organism>
<evidence type="ECO:0000313" key="2">
    <source>
        <dbReference type="EMBL" id="RUL50937.1"/>
    </source>
</evidence>
<evidence type="ECO:0000313" key="3">
    <source>
        <dbReference type="Proteomes" id="UP000287910"/>
    </source>
</evidence>
<feature type="transmembrane region" description="Helical" evidence="1">
    <location>
        <begin position="12"/>
        <end position="36"/>
    </location>
</feature>
<reference evidence="2 3" key="1">
    <citation type="submission" date="2018-12" db="EMBL/GenBank/DDBJ databases">
        <title>Lysinibacillus antri sp. nov., isolated from a cave soil.</title>
        <authorList>
            <person name="Narsing Rao M.P."/>
            <person name="Zhang H."/>
            <person name="Dong Z.-Y."/>
            <person name="Niu X.-K."/>
            <person name="Zhang K."/>
            <person name="Fang B.-Z."/>
            <person name="Kang Y.-Q."/>
            <person name="Xiao M."/>
            <person name="Li W.-J."/>
        </authorList>
    </citation>
    <scope>NUCLEOTIDE SEQUENCE [LARGE SCALE GENOMIC DNA]</scope>
    <source>
        <strain evidence="2 3">SYSU K30002</strain>
    </source>
</reference>
<feature type="transmembrane region" description="Helical" evidence="1">
    <location>
        <begin position="48"/>
        <end position="68"/>
    </location>
</feature>
<sequence length="161" mass="19126">MNENPIKVLSKSRFYIFISLFVLFLLIDTLLELNIIVKMHENWYESTYSIITVSLLTVLMVGFFNSFISRIYLYNDFIYIKTLFKKKKIYYKDIKELDFGSSGSPQNFYFVLYGEGGKVLGIIQLQYDLGKLNQQKDFINFIKNHQPNIKLDKNCERLLQR</sequence>
<keyword evidence="3" id="KW-1185">Reference proteome</keyword>